<reference evidence="1" key="1">
    <citation type="submission" date="2023-04" db="EMBL/GenBank/DDBJ databases">
        <title>Draft Genome sequencing of Naganishia species isolated from polar environments using Oxford Nanopore Technology.</title>
        <authorList>
            <person name="Leo P."/>
            <person name="Venkateswaran K."/>
        </authorList>
    </citation>
    <scope>NUCLEOTIDE SEQUENCE</scope>
    <source>
        <strain evidence="1">MNA-CCFEE 5261</strain>
    </source>
</reference>
<dbReference type="EMBL" id="JASBWR010000034">
    <property type="protein sequence ID" value="KAJ9105558.1"/>
    <property type="molecule type" value="Genomic_DNA"/>
</dbReference>
<dbReference type="Proteomes" id="UP001241377">
    <property type="component" value="Unassembled WGS sequence"/>
</dbReference>
<keyword evidence="2" id="KW-1185">Reference proteome</keyword>
<comment type="caution">
    <text evidence="1">The sequence shown here is derived from an EMBL/GenBank/DDBJ whole genome shotgun (WGS) entry which is preliminary data.</text>
</comment>
<sequence>MVSFNSDDGSSTSDGEGLMDLDTMFPEPERPPPPPPTIHTYASPLLAQFLSDEEAKLVVQLVGTNPLWGHVLWNAGVSLSDYFLTLATQRQPQEPGIAGATVLELGAGGGLPSLVCGVLGAAKVVVTDYPDEDLLDNLRWNVAENGRRLAPLADARRMWDERMVVKGHLWGKKTDELLDLVDGTPPSPPLLTDDVSPPPQPIPLERADERRKYDILILSDLIFNHSQHHSLLHSCEALITRRTGRAYVFHSHHLPQWYLRDLQFFRLAEQRGWRIRRVVREHRGVMFAEDQGDVEKRSTVWGWEMRWDGEAIGGSWDREEHSEGLTQVMQQAAGAGVE</sequence>
<accession>A0ACC2W2E1</accession>
<proteinExistence type="predicted"/>
<organism evidence="1 2">
    <name type="scientific">Naganishia cerealis</name>
    <dbReference type="NCBI Taxonomy" id="610337"/>
    <lineage>
        <taxon>Eukaryota</taxon>
        <taxon>Fungi</taxon>
        <taxon>Dikarya</taxon>
        <taxon>Basidiomycota</taxon>
        <taxon>Agaricomycotina</taxon>
        <taxon>Tremellomycetes</taxon>
        <taxon>Filobasidiales</taxon>
        <taxon>Filobasidiaceae</taxon>
        <taxon>Naganishia</taxon>
    </lineage>
</organism>
<name>A0ACC2W2E1_9TREE</name>
<evidence type="ECO:0000313" key="1">
    <source>
        <dbReference type="EMBL" id="KAJ9105558.1"/>
    </source>
</evidence>
<gene>
    <name evidence="1" type="ORF">QFC19_003540</name>
</gene>
<protein>
    <submittedName>
        <fullName evidence="1">Uncharacterized protein</fullName>
    </submittedName>
</protein>
<evidence type="ECO:0000313" key="2">
    <source>
        <dbReference type="Proteomes" id="UP001241377"/>
    </source>
</evidence>